<dbReference type="Proteomes" id="UP001597371">
    <property type="component" value="Unassembled WGS sequence"/>
</dbReference>
<dbReference type="CDD" id="cd08152">
    <property type="entry name" value="y4iL_like"/>
    <property type="match status" value="1"/>
</dbReference>
<dbReference type="EMBL" id="JBHUIJ010000022">
    <property type="protein sequence ID" value="MFD2238894.1"/>
    <property type="molecule type" value="Genomic_DNA"/>
</dbReference>
<organism evidence="1 2">
    <name type="scientific">Aureimonas populi</name>
    <dbReference type="NCBI Taxonomy" id="1701758"/>
    <lineage>
        <taxon>Bacteria</taxon>
        <taxon>Pseudomonadati</taxon>
        <taxon>Pseudomonadota</taxon>
        <taxon>Alphaproteobacteria</taxon>
        <taxon>Hyphomicrobiales</taxon>
        <taxon>Aurantimonadaceae</taxon>
        <taxon>Aureimonas</taxon>
    </lineage>
</organism>
<name>A0ABW5CNY7_9HYPH</name>
<dbReference type="InterPro" id="IPR020835">
    <property type="entry name" value="Catalase_sf"/>
</dbReference>
<dbReference type="Gene3D" id="2.40.180.10">
    <property type="entry name" value="Catalase core domain"/>
    <property type="match status" value="1"/>
</dbReference>
<protein>
    <submittedName>
        <fullName evidence="1">Catalase family protein</fullName>
    </submittedName>
</protein>
<dbReference type="PANTHER" id="PTHR36195:SF4">
    <property type="entry name" value="DOMAIN PROTEIN, PUTATIVE (AFU_ORTHOLOGUE AFUA_5G01990)-RELATED"/>
    <property type="match status" value="1"/>
</dbReference>
<gene>
    <name evidence="1" type="ORF">ACFSKQ_15675</name>
</gene>
<comment type="caution">
    <text evidence="1">The sequence shown here is derived from an EMBL/GenBank/DDBJ whole genome shotgun (WGS) entry which is preliminary data.</text>
</comment>
<dbReference type="PANTHER" id="PTHR36195">
    <property type="entry name" value="DOMAIN PROTEIN, PUTATIVE (AFU_ORTHOLOGUE AFUA_5G01990)-RELATED-RELATED"/>
    <property type="match status" value="1"/>
</dbReference>
<keyword evidence="2" id="KW-1185">Reference proteome</keyword>
<dbReference type="RefSeq" id="WP_377946548.1">
    <property type="nucleotide sequence ID" value="NZ_CP072611.1"/>
</dbReference>
<evidence type="ECO:0000313" key="1">
    <source>
        <dbReference type="EMBL" id="MFD2238894.1"/>
    </source>
</evidence>
<proteinExistence type="predicted"/>
<sequence>MPSLYQKIARRPVAYDPAFEVEEENEARTAEALREEMRRIVEITSTDYGHAVRSVHAKAHGLLVGEFEVLGGLCAELRQGLFSQARTYPVILRFSTNPGDLLDDSVTTPRGLAIKVVGVEGERLPGAEGERTQDFVTVNGPAFVAPTAAAFLKNLKLLSRTTDQPQILKKVLSAALRGAESTLEAVGGESATLKALGGHPDTHILGETFFTQAPILFGRYMAKLTVVPVSPGLKALKDAPVHSMGRPDALREAVQAFFERGEGVWEVRAQLLTDPKTMPLEDASVVWPQTGSPYLPVARIRVASQDSWSEERARKLDDGLAFSPWHTLAAHRPLGSIMRVRKPSYEMSAAFRGRFNGCPIHEPARREDIGV</sequence>
<accession>A0ABW5CNY7</accession>
<dbReference type="SUPFAM" id="SSF56634">
    <property type="entry name" value="Heme-dependent catalase-like"/>
    <property type="match status" value="1"/>
</dbReference>
<evidence type="ECO:0000313" key="2">
    <source>
        <dbReference type="Proteomes" id="UP001597371"/>
    </source>
</evidence>
<reference evidence="2" key="1">
    <citation type="journal article" date="2019" name="Int. J. Syst. Evol. Microbiol.">
        <title>The Global Catalogue of Microorganisms (GCM) 10K type strain sequencing project: providing services to taxonomists for standard genome sequencing and annotation.</title>
        <authorList>
            <consortium name="The Broad Institute Genomics Platform"/>
            <consortium name="The Broad Institute Genome Sequencing Center for Infectious Disease"/>
            <person name="Wu L."/>
            <person name="Ma J."/>
        </authorList>
    </citation>
    <scope>NUCLEOTIDE SEQUENCE [LARGE SCALE GENOMIC DNA]</scope>
    <source>
        <strain evidence="2">ZS-35-S2</strain>
    </source>
</reference>